<dbReference type="InterPro" id="IPR023074">
    <property type="entry name" value="HMG_CoA_Rdtase_cat_sf"/>
</dbReference>
<dbReference type="PROSITE" id="PS50065">
    <property type="entry name" value="HMG_COA_REDUCTASE_4"/>
    <property type="match status" value="1"/>
</dbReference>
<accession>A0A7W6E7D5</accession>
<evidence type="ECO:0000313" key="6">
    <source>
        <dbReference type="Proteomes" id="UP000530268"/>
    </source>
</evidence>
<dbReference type="EMBL" id="JACIEI010000008">
    <property type="protein sequence ID" value="MBB3994811.1"/>
    <property type="molecule type" value="Genomic_DNA"/>
</dbReference>
<dbReference type="GO" id="GO:0015936">
    <property type="term" value="P:coenzyme A metabolic process"/>
    <property type="evidence" value="ECO:0007669"/>
    <property type="project" value="InterPro"/>
</dbReference>
<dbReference type="InterPro" id="IPR004554">
    <property type="entry name" value="HMG_CoA_Rdtase_eu_arc"/>
</dbReference>
<keyword evidence="6" id="KW-1185">Reference proteome</keyword>
<sequence length="421" mass="44217">MTIPAHVQVLLKRLREKFTPEKLREQMAACDAPFRTLRPVRDATEKSVLRYWERLIGPASHIDRDLIADTASLAAAKSYSGNIENYIGTVKVPVGVIGPLRVNGINAARDYHIPLATTEAALVASYGRGAYAATKAGGISTAVLYEGVIRTPAFTFDNILSAGLFVEWVVTNIKALRSAAESTTQHGKLSSVEPVIDNNVVFLICRYTTGDASGQNMVTIATHALCEKIVADCTVPIDRWYIEGNFSGDKKASALGLMTGRGRKVSASVILPAAIIEKTLGTTTQEMLAYGRIADLGAKLSGQMGAQAHYANGLAALYIATGQDAACVAESAIGFTRMEARGDDLFCSVTMPNILVGTVGGGTGLASQSAGLNILGLKGTGNGAALAEVTAALCLCGEISIVAAIAAGDFTRAHQSLARLR</sequence>
<dbReference type="SUPFAM" id="SSF56542">
    <property type="entry name" value="Substrate-binding domain of HMG-CoA reductase"/>
    <property type="match status" value="1"/>
</dbReference>
<dbReference type="AlphaFoldDB" id="A0A7W6E7D5"/>
<dbReference type="InterPro" id="IPR009029">
    <property type="entry name" value="HMG_CoA_Rdtase_sub-bd_dom_sf"/>
</dbReference>
<evidence type="ECO:0000256" key="3">
    <source>
        <dbReference type="ARBA" id="ARBA00022857"/>
    </source>
</evidence>
<dbReference type="InterPro" id="IPR002202">
    <property type="entry name" value="HMG_CoA_Rdtase"/>
</dbReference>
<dbReference type="EC" id="1.1.1.34" evidence="2"/>
<dbReference type="PRINTS" id="PR00071">
    <property type="entry name" value="HMGCOARDTASE"/>
</dbReference>
<dbReference type="Gene3D" id="3.90.770.10">
    <property type="entry name" value="3-hydroxy-3-methylglutaryl-coenzyme A Reductase, Chain A, domain 2"/>
    <property type="match status" value="1"/>
</dbReference>
<evidence type="ECO:0000256" key="1">
    <source>
        <dbReference type="ARBA" id="ARBA00007661"/>
    </source>
</evidence>
<dbReference type="InterPro" id="IPR009023">
    <property type="entry name" value="HMG_CoA_Rdtase_NAD(P)-bd_sf"/>
</dbReference>
<dbReference type="Gene3D" id="3.30.70.420">
    <property type="entry name" value="Hydroxymethylglutaryl-CoA reductase, class I/II, NAD/NADP-binding domain"/>
    <property type="match status" value="1"/>
</dbReference>
<dbReference type="Pfam" id="PF00368">
    <property type="entry name" value="HMG-CoA_red"/>
    <property type="match status" value="1"/>
</dbReference>
<name>A0A7W6E7D5_9RHOB</name>
<comment type="caution">
    <text evidence="5">The sequence shown here is derived from an EMBL/GenBank/DDBJ whole genome shotgun (WGS) entry which is preliminary data.</text>
</comment>
<dbReference type="SUPFAM" id="SSF55035">
    <property type="entry name" value="NAD-binding domain of HMG-CoA reductase"/>
    <property type="match status" value="1"/>
</dbReference>
<evidence type="ECO:0000256" key="2">
    <source>
        <dbReference type="ARBA" id="ARBA00012999"/>
    </source>
</evidence>
<reference evidence="5 6" key="1">
    <citation type="submission" date="2020-08" db="EMBL/GenBank/DDBJ databases">
        <title>Genomic Encyclopedia of Type Strains, Phase IV (KMG-IV): sequencing the most valuable type-strain genomes for metagenomic binning, comparative biology and taxonomic classification.</title>
        <authorList>
            <person name="Goeker M."/>
        </authorList>
    </citation>
    <scope>NUCLEOTIDE SEQUENCE [LARGE SCALE GENOMIC DNA]</scope>
    <source>
        <strain evidence="5 6">DSM 102234</strain>
    </source>
</reference>
<organism evidence="5 6">
    <name type="scientific">Sulfitobacter undariae</name>
    <dbReference type="NCBI Taxonomy" id="1563671"/>
    <lineage>
        <taxon>Bacteria</taxon>
        <taxon>Pseudomonadati</taxon>
        <taxon>Pseudomonadota</taxon>
        <taxon>Alphaproteobacteria</taxon>
        <taxon>Rhodobacterales</taxon>
        <taxon>Roseobacteraceae</taxon>
        <taxon>Sulfitobacter</taxon>
    </lineage>
</organism>
<evidence type="ECO:0000256" key="4">
    <source>
        <dbReference type="ARBA" id="ARBA00023002"/>
    </source>
</evidence>
<keyword evidence="3" id="KW-0521">NADP</keyword>
<dbReference type="CDD" id="cd00643">
    <property type="entry name" value="HMG-CoA_reductase_classI"/>
    <property type="match status" value="1"/>
</dbReference>
<dbReference type="PROSITE" id="PS00318">
    <property type="entry name" value="HMG_COA_REDUCTASE_2"/>
    <property type="match status" value="1"/>
</dbReference>
<dbReference type="PANTHER" id="PTHR10572:SF24">
    <property type="entry name" value="3-HYDROXY-3-METHYLGLUTARYL-COENZYME A REDUCTASE"/>
    <property type="match status" value="1"/>
</dbReference>
<dbReference type="GO" id="GO:0004420">
    <property type="term" value="F:hydroxymethylglutaryl-CoA reductase (NADPH) activity"/>
    <property type="evidence" value="ECO:0007669"/>
    <property type="project" value="UniProtKB-EC"/>
</dbReference>
<dbReference type="GO" id="GO:0008299">
    <property type="term" value="P:isoprenoid biosynthetic process"/>
    <property type="evidence" value="ECO:0007669"/>
    <property type="project" value="InterPro"/>
</dbReference>
<evidence type="ECO:0000313" key="5">
    <source>
        <dbReference type="EMBL" id="MBB3994811.1"/>
    </source>
</evidence>
<dbReference type="Proteomes" id="UP000530268">
    <property type="component" value="Unassembled WGS sequence"/>
</dbReference>
<dbReference type="InterPro" id="IPR023076">
    <property type="entry name" value="HMG_CoA_Rdtase_CS"/>
</dbReference>
<comment type="similarity">
    <text evidence="1">Belongs to the HMG-CoA reductase family.</text>
</comment>
<proteinExistence type="inferred from homology"/>
<protein>
    <recommendedName>
        <fullName evidence="2">hydroxymethylglutaryl-CoA reductase (NADPH)</fullName>
        <ecNumber evidence="2">1.1.1.34</ecNumber>
    </recommendedName>
</protein>
<keyword evidence="4 5" id="KW-0560">Oxidoreductase</keyword>
<dbReference type="RefSeq" id="WP_184566160.1">
    <property type="nucleotide sequence ID" value="NZ_JACIEI010000008.1"/>
</dbReference>
<gene>
    <name evidence="5" type="ORF">GGR95_002460</name>
</gene>
<dbReference type="PANTHER" id="PTHR10572">
    <property type="entry name" value="3-HYDROXY-3-METHYLGLUTARYL-COENZYME A REDUCTASE"/>
    <property type="match status" value="1"/>
</dbReference>